<dbReference type="Proteomes" id="UP000253383">
    <property type="component" value="Unassembled WGS sequence"/>
</dbReference>
<evidence type="ECO:0000313" key="2">
    <source>
        <dbReference type="Proteomes" id="UP000253383"/>
    </source>
</evidence>
<dbReference type="EMBL" id="QOWE01000031">
    <property type="protein sequence ID" value="RCR66110.1"/>
    <property type="molecule type" value="Genomic_DNA"/>
</dbReference>
<comment type="caution">
    <text evidence="1">The sequence shown here is derived from an EMBL/GenBank/DDBJ whole genome shotgun (WGS) entry which is preliminary data.</text>
</comment>
<gene>
    <name evidence="1" type="ORF">DUE52_28515</name>
</gene>
<keyword evidence="2" id="KW-1185">Reference proteome</keyword>
<proteinExistence type="predicted"/>
<protein>
    <submittedName>
        <fullName evidence="1">Uncharacterized protein</fullName>
    </submittedName>
</protein>
<reference evidence="1 2" key="1">
    <citation type="submission" date="2018-07" db="EMBL/GenBank/DDBJ databases">
        <title>Genome analysis of Larkinella rosea.</title>
        <authorList>
            <person name="Zhou Z."/>
            <person name="Wang G."/>
        </authorList>
    </citation>
    <scope>NUCLEOTIDE SEQUENCE [LARGE SCALE GENOMIC DNA]</scope>
    <source>
        <strain evidence="2">zzj9</strain>
    </source>
</reference>
<dbReference type="OrthoDB" id="337567at2"/>
<accession>A0A368JEK3</accession>
<sequence length="169" mass="19187">MERIRRQLIRPKKLLEIEPYKAVILWSNGEIRVNDFSQEVQEWEAGANKYLAKLAVPKVFMTAFIKENALAFSGVKIKVPGIPGTQPLDLDPDVLYKDSKKIGRSVSPEEISTFTNPRRKPEKPAIELTFSKKGKSIQFSFGDSEAPELGRKIRALFIQMGNELIKIEN</sequence>
<organism evidence="1 2">
    <name type="scientific">Larkinella punicea</name>
    <dbReference type="NCBI Taxonomy" id="2315727"/>
    <lineage>
        <taxon>Bacteria</taxon>
        <taxon>Pseudomonadati</taxon>
        <taxon>Bacteroidota</taxon>
        <taxon>Cytophagia</taxon>
        <taxon>Cytophagales</taxon>
        <taxon>Spirosomataceae</taxon>
        <taxon>Larkinella</taxon>
    </lineage>
</organism>
<dbReference type="AlphaFoldDB" id="A0A368JEK3"/>
<name>A0A368JEK3_9BACT</name>
<dbReference type="RefSeq" id="WP_114409502.1">
    <property type="nucleotide sequence ID" value="NZ_QOWE01000031.1"/>
</dbReference>
<evidence type="ECO:0000313" key="1">
    <source>
        <dbReference type="EMBL" id="RCR66110.1"/>
    </source>
</evidence>